<dbReference type="GeneID" id="114842595"/>
<dbReference type="RefSeq" id="XP_040923615.1">
    <property type="nucleotide sequence ID" value="XM_041067681.2"/>
</dbReference>
<name>A0A8M1H252_BETSP</name>
<sequence>MLVTNENRLQDVCGILHIYLCDVTLTFDLNRRRSSQDDVESLVYVSDQCKTITNFTLNQNNTFQCDGGSIWGRYVTIYLQTNILILCEVQIYGIRKGLMLIPENRTWLDSLIYCRDHNMDLAYIHDNETQAWAELELQNSNSPFVWLGLHYTCTLGFWFWVGGHPLQYKNWDPNEKRKNECDMSVAMKKDNHSWYSKPDNETFNFMCII</sequence>
<proteinExistence type="predicted"/>
<gene>
    <name evidence="3" type="primary">LOC114842595</name>
</gene>
<dbReference type="SUPFAM" id="SSF56436">
    <property type="entry name" value="C-type lectin-like"/>
    <property type="match status" value="1"/>
</dbReference>
<keyword evidence="2" id="KW-1185">Reference proteome</keyword>
<reference evidence="3" key="1">
    <citation type="submission" date="2025-08" db="UniProtKB">
        <authorList>
            <consortium name="RefSeq"/>
        </authorList>
    </citation>
    <scope>IDENTIFICATION</scope>
</reference>
<dbReference type="Gene3D" id="3.10.100.10">
    <property type="entry name" value="Mannose-Binding Protein A, subunit A"/>
    <property type="match status" value="1"/>
</dbReference>
<dbReference type="AlphaFoldDB" id="A0A8M1H252"/>
<evidence type="ECO:0000313" key="2">
    <source>
        <dbReference type="Proteomes" id="UP000515150"/>
    </source>
</evidence>
<dbReference type="InterPro" id="IPR016186">
    <property type="entry name" value="C-type_lectin-like/link_sf"/>
</dbReference>
<dbReference type="PANTHER" id="PTHR45784">
    <property type="entry name" value="C-TYPE LECTIN DOMAIN FAMILY 20 MEMBER A-RELATED"/>
    <property type="match status" value="1"/>
</dbReference>
<dbReference type="PANTHER" id="PTHR45784:SF3">
    <property type="entry name" value="C-TYPE LECTIN DOMAIN FAMILY 4 MEMBER K-LIKE-RELATED"/>
    <property type="match status" value="1"/>
</dbReference>
<organism evidence="2 3">
    <name type="scientific">Betta splendens</name>
    <name type="common">Siamese fighting fish</name>
    <dbReference type="NCBI Taxonomy" id="158456"/>
    <lineage>
        <taxon>Eukaryota</taxon>
        <taxon>Metazoa</taxon>
        <taxon>Chordata</taxon>
        <taxon>Craniata</taxon>
        <taxon>Vertebrata</taxon>
        <taxon>Euteleostomi</taxon>
        <taxon>Actinopterygii</taxon>
        <taxon>Neopterygii</taxon>
        <taxon>Teleostei</taxon>
        <taxon>Neoteleostei</taxon>
        <taxon>Acanthomorphata</taxon>
        <taxon>Anabantaria</taxon>
        <taxon>Anabantiformes</taxon>
        <taxon>Anabantoidei</taxon>
        <taxon>Osphronemidae</taxon>
        <taxon>Betta</taxon>
    </lineage>
</organism>
<feature type="domain" description="C-type lectin" evidence="1">
    <location>
        <begin position="103"/>
        <end position="208"/>
    </location>
</feature>
<dbReference type="SMART" id="SM00034">
    <property type="entry name" value="CLECT"/>
    <property type="match status" value="1"/>
</dbReference>
<evidence type="ECO:0000259" key="1">
    <source>
        <dbReference type="PROSITE" id="PS50041"/>
    </source>
</evidence>
<dbReference type="Proteomes" id="UP000515150">
    <property type="component" value="Chromosome 16"/>
</dbReference>
<protein>
    <submittedName>
        <fullName evidence="3">Aggrecan core protein-like isoform X6</fullName>
    </submittedName>
</protein>
<accession>A0A8M1H252</accession>
<dbReference type="Pfam" id="PF00059">
    <property type="entry name" value="Lectin_C"/>
    <property type="match status" value="1"/>
</dbReference>
<dbReference type="InterPro" id="IPR001304">
    <property type="entry name" value="C-type_lectin-like"/>
</dbReference>
<dbReference type="Gene3D" id="2.60.120.260">
    <property type="entry name" value="Galactose-binding domain-like"/>
    <property type="match status" value="1"/>
</dbReference>
<dbReference type="CDD" id="cd00037">
    <property type="entry name" value="CLECT"/>
    <property type="match status" value="1"/>
</dbReference>
<evidence type="ECO:0000313" key="3">
    <source>
        <dbReference type="RefSeq" id="XP_040923615.1"/>
    </source>
</evidence>
<dbReference type="InterPro" id="IPR016187">
    <property type="entry name" value="CTDL_fold"/>
</dbReference>
<dbReference type="PROSITE" id="PS50041">
    <property type="entry name" value="C_TYPE_LECTIN_2"/>
    <property type="match status" value="1"/>
</dbReference>